<evidence type="ECO:0000256" key="3">
    <source>
        <dbReference type="ARBA" id="ARBA00022598"/>
    </source>
</evidence>
<evidence type="ECO:0000256" key="11">
    <source>
        <dbReference type="PROSITE-ProRule" id="PRU00409"/>
    </source>
</evidence>
<dbReference type="SUPFAM" id="SSF52440">
    <property type="entry name" value="PreATP-grasp domain"/>
    <property type="match status" value="2"/>
</dbReference>
<dbReference type="Gene3D" id="3.30.470.20">
    <property type="entry name" value="ATP-grasp fold, B domain"/>
    <property type="match status" value="2"/>
</dbReference>
<dbReference type="NCBIfam" id="NF003671">
    <property type="entry name" value="PRK05294.1"/>
    <property type="match status" value="1"/>
</dbReference>
<evidence type="ECO:0000256" key="1">
    <source>
        <dbReference type="ARBA" id="ARBA00009799"/>
    </source>
</evidence>
<dbReference type="InterPro" id="IPR006275">
    <property type="entry name" value="CPSase_lsu"/>
</dbReference>
<dbReference type="PROSITE" id="PS50975">
    <property type="entry name" value="ATP_GRASP"/>
    <property type="match status" value="2"/>
</dbReference>
<evidence type="ECO:0000256" key="2">
    <source>
        <dbReference type="ARBA" id="ARBA00022571"/>
    </source>
</evidence>
<dbReference type="PANTHER" id="PTHR11405:SF53">
    <property type="entry name" value="CARBAMOYL-PHOSPHATE SYNTHASE [AMMONIA], MITOCHONDRIAL"/>
    <property type="match status" value="1"/>
</dbReference>
<evidence type="ECO:0000256" key="6">
    <source>
        <dbReference type="ARBA" id="ARBA00022741"/>
    </source>
</evidence>
<feature type="domain" description="ATP-grasp" evidence="12">
    <location>
        <begin position="664"/>
        <end position="849"/>
    </location>
</feature>
<keyword evidence="4" id="KW-0028">Amino-acid biosynthesis</keyword>
<dbReference type="InterPro" id="IPR058047">
    <property type="entry name" value="CPSase_preATP-grasp"/>
</dbReference>
<dbReference type="InterPro" id="IPR013815">
    <property type="entry name" value="ATP_grasp_subdomain_1"/>
</dbReference>
<organism evidence="13 14">
    <name type="scientific">Exiguobacterium aestuarii</name>
    <dbReference type="NCBI Taxonomy" id="273527"/>
    <lineage>
        <taxon>Bacteria</taxon>
        <taxon>Bacillati</taxon>
        <taxon>Bacillota</taxon>
        <taxon>Bacilli</taxon>
        <taxon>Bacillales</taxon>
        <taxon>Bacillales Family XII. Incertae Sedis</taxon>
        <taxon>Exiguobacterium</taxon>
    </lineage>
</organism>
<dbReference type="PROSITE" id="PS00867">
    <property type="entry name" value="CPSASE_2"/>
    <property type="match status" value="2"/>
</dbReference>
<dbReference type="Proteomes" id="UP001596439">
    <property type="component" value="Unassembled WGS sequence"/>
</dbReference>
<evidence type="ECO:0000313" key="14">
    <source>
        <dbReference type="Proteomes" id="UP001596439"/>
    </source>
</evidence>
<comment type="similarity">
    <text evidence="1">Belongs to the CarB family.</text>
</comment>
<dbReference type="EC" id="6.3.4.16" evidence="9"/>
<comment type="catalytic activity">
    <reaction evidence="10">
        <text>hydrogencarbonate + NH4(+) + 2 ATP = carbamoyl phosphate + 2 ADP + phosphate + 2 H(+)</text>
        <dbReference type="Rhea" id="RHEA:18029"/>
        <dbReference type="ChEBI" id="CHEBI:15378"/>
        <dbReference type="ChEBI" id="CHEBI:17544"/>
        <dbReference type="ChEBI" id="CHEBI:28938"/>
        <dbReference type="ChEBI" id="CHEBI:30616"/>
        <dbReference type="ChEBI" id="CHEBI:43474"/>
        <dbReference type="ChEBI" id="CHEBI:58228"/>
        <dbReference type="ChEBI" id="CHEBI:456216"/>
        <dbReference type="EC" id="6.3.4.16"/>
    </reaction>
</comment>
<keyword evidence="3 13" id="KW-0436">Ligase</keyword>
<dbReference type="PRINTS" id="PR00098">
    <property type="entry name" value="CPSASE"/>
</dbReference>
<dbReference type="NCBIfam" id="NF009455">
    <property type="entry name" value="PRK12815.1"/>
    <property type="match status" value="1"/>
</dbReference>
<keyword evidence="2" id="KW-0055">Arginine biosynthesis</keyword>
<comment type="caution">
    <text evidence="13">The sequence shown here is derived from an EMBL/GenBank/DDBJ whole genome shotgun (WGS) entry which is preliminary data.</text>
</comment>
<keyword evidence="14" id="KW-1185">Reference proteome</keyword>
<keyword evidence="8" id="KW-0665">Pyrimidine biosynthesis</keyword>
<dbReference type="Gene3D" id="3.30.1490.20">
    <property type="entry name" value="ATP-grasp fold, A domain"/>
    <property type="match status" value="2"/>
</dbReference>
<dbReference type="PANTHER" id="PTHR11405">
    <property type="entry name" value="CARBAMOYLTRANSFERASE FAMILY MEMBER"/>
    <property type="match status" value="1"/>
</dbReference>
<accession>A0ABW2PP45</accession>
<dbReference type="Pfam" id="PF25596">
    <property type="entry name" value="CPSase_L_D1"/>
    <property type="match status" value="2"/>
</dbReference>
<dbReference type="SMART" id="SM01209">
    <property type="entry name" value="GARS_A"/>
    <property type="match status" value="1"/>
</dbReference>
<evidence type="ECO:0000256" key="7">
    <source>
        <dbReference type="ARBA" id="ARBA00022840"/>
    </source>
</evidence>
<proteinExistence type="inferred from homology"/>
<evidence type="ECO:0000256" key="5">
    <source>
        <dbReference type="ARBA" id="ARBA00022737"/>
    </source>
</evidence>
<gene>
    <name evidence="13" type="primary">carB</name>
    <name evidence="13" type="ORF">ACFQO8_12155</name>
</gene>
<dbReference type="Gene3D" id="3.40.50.20">
    <property type="match status" value="2"/>
</dbReference>
<dbReference type="InterPro" id="IPR016185">
    <property type="entry name" value="PreATP-grasp_dom_sf"/>
</dbReference>
<dbReference type="Gene3D" id="1.10.1030.10">
    <property type="entry name" value="Carbamoyl-phosphate synthetase, large subunit oligomerisation domain"/>
    <property type="match status" value="1"/>
</dbReference>
<dbReference type="InterPro" id="IPR005480">
    <property type="entry name" value="CPSase_lsu_oligo"/>
</dbReference>
<dbReference type="InterPro" id="IPR005483">
    <property type="entry name" value="CPSase_dom"/>
</dbReference>
<dbReference type="SUPFAM" id="SSF48108">
    <property type="entry name" value="Carbamoyl phosphate synthetase, large subunit connection domain"/>
    <property type="match status" value="1"/>
</dbReference>
<dbReference type="GO" id="GO:0004088">
    <property type="term" value="F:carbamoyl-phosphate synthase (glutamine-hydrolyzing) activity"/>
    <property type="evidence" value="ECO:0007669"/>
    <property type="project" value="UniProtKB-EC"/>
</dbReference>
<name>A0ABW2PP45_9BACL</name>
<dbReference type="Pfam" id="PF02787">
    <property type="entry name" value="CPSase_L_D3"/>
    <property type="match status" value="1"/>
</dbReference>
<dbReference type="EMBL" id="JBHTCE010000002">
    <property type="protein sequence ID" value="MFC7390899.1"/>
    <property type="molecule type" value="Genomic_DNA"/>
</dbReference>
<keyword evidence="6 11" id="KW-0547">Nucleotide-binding</keyword>
<evidence type="ECO:0000256" key="9">
    <source>
        <dbReference type="ARBA" id="ARBA00044063"/>
    </source>
</evidence>
<dbReference type="RefSeq" id="WP_214790437.1">
    <property type="nucleotide sequence ID" value="NZ_JBHSGY010000010.1"/>
</dbReference>
<dbReference type="Pfam" id="PF02786">
    <property type="entry name" value="CPSase_L_D2"/>
    <property type="match status" value="2"/>
</dbReference>
<keyword evidence="5" id="KW-0677">Repeat</keyword>
<dbReference type="InterPro" id="IPR011761">
    <property type="entry name" value="ATP-grasp"/>
</dbReference>
<feature type="domain" description="ATP-grasp" evidence="12">
    <location>
        <begin position="128"/>
        <end position="322"/>
    </location>
</feature>
<evidence type="ECO:0000256" key="10">
    <source>
        <dbReference type="ARBA" id="ARBA00047359"/>
    </source>
</evidence>
<dbReference type="SUPFAM" id="SSF56059">
    <property type="entry name" value="Glutathione synthetase ATP-binding domain-like"/>
    <property type="match status" value="2"/>
</dbReference>
<evidence type="ECO:0000256" key="4">
    <source>
        <dbReference type="ARBA" id="ARBA00022605"/>
    </source>
</evidence>
<evidence type="ECO:0000259" key="12">
    <source>
        <dbReference type="PROSITE" id="PS50975"/>
    </source>
</evidence>
<dbReference type="InterPro" id="IPR036897">
    <property type="entry name" value="CarbamoylP_synth_lsu_oligo_sf"/>
</dbReference>
<sequence length="1006" mass="110098">MHKKVLVIGSGPIVIGQAAEFDYSGTQACQALREAGCEVVLLNSNPATIMTDPGMADATYIEAMTVQKATAIIEKERPTHLLATVGGQTALNLALDLEEAGVLTTYGVELLGTSLETIRDGEDRERFKQKMELLHEPIPTSTTIESIEELTTFIESTGVPLIVRPAFTLGGTGGGIATTEEEAYKMARRGLEASPISQCLVEKSIAGYKEFEYEVMRDAFGTCIIVCNMENIDPVGVHTGDSVVFAPAQTLSDHMHQTLRSASFRIVSELGVIGGCNIQFAVHPTESEYYVIEVNPRVSRSSALASKATGYPIAKIATRLALGEPLDRCINPVTTNTMASFEPALDYITAKVPCFPFDLFAETDRALGPQMKATGESMAMGKTLEEALQKAWRGAGIEQAPLYPKWMQEATVDVLMKEIEAPTDRRLHACLALLDRELLSGDSLQQITGITPHFIQMLKRLLQMTKQDLTEPSGLLQAKRLGFTDAQIAEIMHVQVADVKTLRESASIQPVYQMIDTCAAEFESQTPYFYGSWHGTSEVEPSGKRKVAIIGAGPIRIGQGIEFDYSSVHAVWALQKLGVETIMINNNPETVSTDFSIADKLYVEPLTSEDVMHVLEAEGCHDILIQFGGQTGIALAHDLEAAGYHLLGASAQTIDQMEDRDRFYQFLDSIEVEHIPGEEVSSQQELNEAVQQLGYPCILRPSYVIGGKGMLLIHTEEQLAAAHPNLAYPILVDQYVPGRELEVDCVTDGETVYVPVILEQIEAAGVHSGDSTMVLPPVETSKSIQEKVESIAKRIGQALDYKGALNIQFVLNEETIYVLEINPRASRTVPIVSKVTGEPLIEWATYAAYGLSLADYVPTSVRPLTNYAVKTPIFSNVKLPGVDPMTGSVMRSTGETLQFSSHPYVPERFTYDALTTRVMTRSQIAFGEGFEHFGDTPLADVTDFQDVAVLFSDATDERELREAAVRNGVHIISSRQLAQYYQMSQSLADNQVQSLQSIQMKEGVAK</sequence>
<dbReference type="NCBIfam" id="TIGR01369">
    <property type="entry name" value="CPSaseII_lrg"/>
    <property type="match status" value="1"/>
</dbReference>
<keyword evidence="7 11" id="KW-0067">ATP-binding</keyword>
<dbReference type="PROSITE" id="PS00866">
    <property type="entry name" value="CPSASE_1"/>
    <property type="match status" value="2"/>
</dbReference>
<evidence type="ECO:0000256" key="8">
    <source>
        <dbReference type="ARBA" id="ARBA00022975"/>
    </source>
</evidence>
<evidence type="ECO:0000313" key="13">
    <source>
        <dbReference type="EMBL" id="MFC7390899.1"/>
    </source>
</evidence>
<dbReference type="SMART" id="SM01096">
    <property type="entry name" value="CPSase_L_D3"/>
    <property type="match status" value="1"/>
</dbReference>
<reference evidence="14" key="1">
    <citation type="journal article" date="2019" name="Int. J. Syst. Evol. Microbiol.">
        <title>The Global Catalogue of Microorganisms (GCM) 10K type strain sequencing project: providing services to taxonomists for standard genome sequencing and annotation.</title>
        <authorList>
            <consortium name="The Broad Institute Genomics Platform"/>
            <consortium name="The Broad Institute Genome Sequencing Center for Infectious Disease"/>
            <person name="Wu L."/>
            <person name="Ma J."/>
        </authorList>
    </citation>
    <scope>NUCLEOTIDE SEQUENCE [LARGE SCALE GENOMIC DNA]</scope>
    <source>
        <strain evidence="14">CCUG 55590</strain>
    </source>
</reference>
<protein>
    <recommendedName>
        <fullName evidence="9">carbamoyl-phosphate synthase (ammonia)</fullName>
        <ecNumber evidence="9">6.3.4.16</ecNumber>
    </recommendedName>
</protein>
<dbReference type="InterPro" id="IPR005479">
    <property type="entry name" value="CPAse_ATP-bd"/>
</dbReference>